<dbReference type="EMBL" id="BAAANH010000002">
    <property type="protein sequence ID" value="GAA1756357.1"/>
    <property type="molecule type" value="Genomic_DNA"/>
</dbReference>
<protein>
    <recommendedName>
        <fullName evidence="4">Stage II sporulation protein M</fullName>
    </recommendedName>
</protein>
<comment type="caution">
    <text evidence="2">The sequence shown here is derived from an EMBL/GenBank/DDBJ whole genome shotgun (WGS) entry which is preliminary data.</text>
</comment>
<evidence type="ECO:0000313" key="3">
    <source>
        <dbReference type="Proteomes" id="UP001500506"/>
    </source>
</evidence>
<feature type="transmembrane region" description="Helical" evidence="1">
    <location>
        <begin position="39"/>
        <end position="61"/>
    </location>
</feature>
<proteinExistence type="predicted"/>
<evidence type="ECO:0000313" key="2">
    <source>
        <dbReference type="EMBL" id="GAA1756357.1"/>
    </source>
</evidence>
<accession>A0ABP4WJQ7</accession>
<feature type="transmembrane region" description="Helical" evidence="1">
    <location>
        <begin position="108"/>
        <end position="128"/>
    </location>
</feature>
<name>A0ABP4WJQ7_9MICO</name>
<sequence length="229" mass="25496">MVFDHSPRTSMTDAPPKASADRVPVWRRPFRVIRQHMRAYLIINAAAYGLFIIGFVIGLIFPDLSASRAASLEDDGTGELVRWLVNTPPLFALTILAVNLFRLSLLTIVLPSVIVPFAGLAFFAYWSVETGITLVPASPQGWVALIPHSLTLIIEFQAYVLLLLGVYLLGRHWLFPRTIGAKNRRQGYVRGLQRIGLLALPALALLVVGAVWEAYSLRYFVYPLSQLLL</sequence>
<reference evidence="3" key="1">
    <citation type="journal article" date="2019" name="Int. J. Syst. Evol. Microbiol.">
        <title>The Global Catalogue of Microorganisms (GCM) 10K type strain sequencing project: providing services to taxonomists for standard genome sequencing and annotation.</title>
        <authorList>
            <consortium name="The Broad Institute Genomics Platform"/>
            <consortium name="The Broad Institute Genome Sequencing Center for Infectious Disease"/>
            <person name="Wu L."/>
            <person name="Ma J."/>
        </authorList>
    </citation>
    <scope>NUCLEOTIDE SEQUENCE [LARGE SCALE GENOMIC DNA]</scope>
    <source>
        <strain evidence="3">JCM 14319</strain>
    </source>
</reference>
<gene>
    <name evidence="2" type="ORF">GCM10009747_13420</name>
</gene>
<dbReference type="Proteomes" id="UP001500506">
    <property type="component" value="Unassembled WGS sequence"/>
</dbReference>
<evidence type="ECO:0000256" key="1">
    <source>
        <dbReference type="SAM" id="Phobius"/>
    </source>
</evidence>
<organism evidence="2 3">
    <name type="scientific">Agromyces humatus</name>
    <dbReference type="NCBI Taxonomy" id="279573"/>
    <lineage>
        <taxon>Bacteria</taxon>
        <taxon>Bacillati</taxon>
        <taxon>Actinomycetota</taxon>
        <taxon>Actinomycetes</taxon>
        <taxon>Micrococcales</taxon>
        <taxon>Microbacteriaceae</taxon>
        <taxon>Agromyces</taxon>
    </lineage>
</organism>
<keyword evidence="1" id="KW-0812">Transmembrane</keyword>
<keyword evidence="3" id="KW-1185">Reference proteome</keyword>
<feature type="transmembrane region" description="Helical" evidence="1">
    <location>
        <begin position="148"/>
        <end position="170"/>
    </location>
</feature>
<keyword evidence="1" id="KW-0472">Membrane</keyword>
<evidence type="ECO:0008006" key="4">
    <source>
        <dbReference type="Google" id="ProtNLM"/>
    </source>
</evidence>
<feature type="transmembrane region" description="Helical" evidence="1">
    <location>
        <begin position="191"/>
        <end position="212"/>
    </location>
</feature>
<keyword evidence="1" id="KW-1133">Transmembrane helix</keyword>
<feature type="transmembrane region" description="Helical" evidence="1">
    <location>
        <begin position="81"/>
        <end position="101"/>
    </location>
</feature>